<dbReference type="PANTHER" id="PTHR44846">
    <property type="entry name" value="MANNOSYL-D-GLYCERATE TRANSPORT/METABOLISM SYSTEM REPRESSOR MNGR-RELATED"/>
    <property type="match status" value="1"/>
</dbReference>
<keyword evidence="6" id="KW-1185">Reference proteome</keyword>
<organism evidence="5 6">
    <name type="scientific">Geotalea uraniireducens</name>
    <dbReference type="NCBI Taxonomy" id="351604"/>
    <lineage>
        <taxon>Bacteria</taxon>
        <taxon>Pseudomonadati</taxon>
        <taxon>Thermodesulfobacteriota</taxon>
        <taxon>Desulfuromonadia</taxon>
        <taxon>Geobacterales</taxon>
        <taxon>Geobacteraceae</taxon>
        <taxon>Geotalea</taxon>
    </lineage>
</organism>
<dbReference type="InterPro" id="IPR050679">
    <property type="entry name" value="Bact_HTH_transcr_reg"/>
</dbReference>
<evidence type="ECO:0000256" key="1">
    <source>
        <dbReference type="ARBA" id="ARBA00023015"/>
    </source>
</evidence>
<accession>A0ABN6VVK2</accession>
<dbReference type="Gene3D" id="3.40.1410.10">
    <property type="entry name" value="Chorismate lyase-like"/>
    <property type="match status" value="1"/>
</dbReference>
<sequence>MNKLDGDSRLPLYCRLELELRRAIAAGTWRVDEAIPPERVLVEQYGVSRITVRQALANLVAEGLLYRKHGTGTFVAAARSGAIAESLSELTGHLEELQLRGLAPQVRVLTLERRELPAKVAAALERPAGAAGWYLYRIVTVGRQPLMLSTVWLPADLGIELTGAMVAREGMARLLTAHGHLPEKGVQRIGAVAAGPEEARLLGVRKGDPALRVCRVIVGAGGRPLVWFRTLYRADRYEYEVELKRRRA</sequence>
<dbReference type="InterPro" id="IPR036388">
    <property type="entry name" value="WH-like_DNA-bd_sf"/>
</dbReference>
<dbReference type="EMBL" id="AP027151">
    <property type="protein sequence ID" value="BDV42207.1"/>
    <property type="molecule type" value="Genomic_DNA"/>
</dbReference>
<evidence type="ECO:0000313" key="5">
    <source>
        <dbReference type="EMBL" id="BDV42207.1"/>
    </source>
</evidence>
<dbReference type="PRINTS" id="PR00035">
    <property type="entry name" value="HTHGNTR"/>
</dbReference>
<name>A0ABN6VVK2_9BACT</name>
<dbReference type="SUPFAM" id="SSF64288">
    <property type="entry name" value="Chorismate lyase-like"/>
    <property type="match status" value="1"/>
</dbReference>
<evidence type="ECO:0000259" key="4">
    <source>
        <dbReference type="PROSITE" id="PS50949"/>
    </source>
</evidence>
<dbReference type="InterPro" id="IPR028978">
    <property type="entry name" value="Chorismate_lyase_/UTRA_dom_sf"/>
</dbReference>
<dbReference type="SUPFAM" id="SSF46785">
    <property type="entry name" value="Winged helix' DNA-binding domain"/>
    <property type="match status" value="1"/>
</dbReference>
<keyword evidence="2" id="KW-0238">DNA-binding</keyword>
<dbReference type="InterPro" id="IPR000524">
    <property type="entry name" value="Tscrpt_reg_HTH_GntR"/>
</dbReference>
<dbReference type="Proteomes" id="UP001317705">
    <property type="component" value="Chromosome"/>
</dbReference>
<reference evidence="5 6" key="1">
    <citation type="submission" date="2022-12" db="EMBL/GenBank/DDBJ databases">
        <title>Polyphasic characterization of Geotalea uranireducens NIT-SL11 newly isolated from a complex of sewage sludge and microbially reduced graphene oxide.</title>
        <authorList>
            <person name="Xie L."/>
            <person name="Yoshida N."/>
            <person name="Meng L."/>
        </authorList>
    </citation>
    <scope>NUCLEOTIDE SEQUENCE [LARGE SCALE GENOMIC DNA]</scope>
    <source>
        <strain evidence="5 6">NIT-SL11</strain>
    </source>
</reference>
<dbReference type="Pfam" id="PF07702">
    <property type="entry name" value="UTRA"/>
    <property type="match status" value="1"/>
</dbReference>
<protein>
    <submittedName>
        <fullName evidence="5">GntR family transcriptional regulator</fullName>
    </submittedName>
</protein>
<dbReference type="Gene3D" id="1.10.10.10">
    <property type="entry name" value="Winged helix-like DNA-binding domain superfamily/Winged helix DNA-binding domain"/>
    <property type="match status" value="1"/>
</dbReference>
<evidence type="ECO:0000256" key="3">
    <source>
        <dbReference type="ARBA" id="ARBA00023163"/>
    </source>
</evidence>
<dbReference type="InterPro" id="IPR011663">
    <property type="entry name" value="UTRA"/>
</dbReference>
<dbReference type="PROSITE" id="PS50949">
    <property type="entry name" value="HTH_GNTR"/>
    <property type="match status" value="1"/>
</dbReference>
<dbReference type="CDD" id="cd07377">
    <property type="entry name" value="WHTH_GntR"/>
    <property type="match status" value="1"/>
</dbReference>
<dbReference type="SMART" id="SM00345">
    <property type="entry name" value="HTH_GNTR"/>
    <property type="match status" value="1"/>
</dbReference>
<feature type="domain" description="HTH gntR-type" evidence="4">
    <location>
        <begin position="10"/>
        <end position="78"/>
    </location>
</feature>
<dbReference type="RefSeq" id="WP_282002519.1">
    <property type="nucleotide sequence ID" value="NZ_AP027151.1"/>
</dbReference>
<dbReference type="PANTHER" id="PTHR44846:SF1">
    <property type="entry name" value="MANNOSYL-D-GLYCERATE TRANSPORT_METABOLISM SYSTEM REPRESSOR MNGR-RELATED"/>
    <property type="match status" value="1"/>
</dbReference>
<evidence type="ECO:0000256" key="2">
    <source>
        <dbReference type="ARBA" id="ARBA00023125"/>
    </source>
</evidence>
<evidence type="ECO:0000313" key="6">
    <source>
        <dbReference type="Proteomes" id="UP001317705"/>
    </source>
</evidence>
<dbReference type="SMART" id="SM00866">
    <property type="entry name" value="UTRA"/>
    <property type="match status" value="1"/>
</dbReference>
<proteinExistence type="predicted"/>
<keyword evidence="3" id="KW-0804">Transcription</keyword>
<keyword evidence="1" id="KW-0805">Transcription regulation</keyword>
<dbReference type="InterPro" id="IPR036390">
    <property type="entry name" value="WH_DNA-bd_sf"/>
</dbReference>
<dbReference type="Pfam" id="PF00392">
    <property type="entry name" value="GntR"/>
    <property type="match status" value="1"/>
</dbReference>
<gene>
    <name evidence="5" type="ORF">GURASL_11300</name>
</gene>